<dbReference type="InterPro" id="IPR013196">
    <property type="entry name" value="HTH_11"/>
</dbReference>
<evidence type="ECO:0000313" key="10">
    <source>
        <dbReference type="Proteomes" id="UP000306888"/>
    </source>
</evidence>
<evidence type="ECO:0000259" key="7">
    <source>
        <dbReference type="PROSITE" id="PS51099"/>
    </source>
</evidence>
<dbReference type="Gene3D" id="3.40.930.10">
    <property type="entry name" value="Mannitol-specific EII, Chain A"/>
    <property type="match status" value="1"/>
</dbReference>
<gene>
    <name evidence="9" type="ORF">E5347_05665</name>
</gene>
<comment type="caution">
    <text evidence="9">The sequence shown here is derived from an EMBL/GenBank/DDBJ whole genome shotgun (WGS) entry which is preliminary data.</text>
</comment>
<feature type="domain" description="PTS EIIB type-2" evidence="7">
    <location>
        <begin position="439"/>
        <end position="530"/>
    </location>
</feature>
<reference evidence="9 10" key="1">
    <citation type="submission" date="2019-04" db="EMBL/GenBank/DDBJ databases">
        <title>Microbes associate with the intestines of laboratory mice.</title>
        <authorList>
            <person name="Navarre W."/>
            <person name="Wong E."/>
            <person name="Huang K."/>
            <person name="Tropini C."/>
            <person name="Ng K."/>
            <person name="Yu B."/>
        </authorList>
    </citation>
    <scope>NUCLEOTIDE SEQUENCE [LARGE SCALE GENOMIC DNA]</scope>
    <source>
        <strain evidence="9 10">NM50_B9-20</strain>
    </source>
</reference>
<evidence type="ECO:0000259" key="8">
    <source>
        <dbReference type="PROSITE" id="PS51372"/>
    </source>
</evidence>
<dbReference type="Gene3D" id="1.10.1790.10">
    <property type="entry name" value="PRD domain"/>
    <property type="match status" value="2"/>
</dbReference>
<dbReference type="PROSITE" id="PS51372">
    <property type="entry name" value="PRD_2"/>
    <property type="match status" value="2"/>
</dbReference>
<dbReference type="SUPFAM" id="SSF55804">
    <property type="entry name" value="Phoshotransferase/anion transport protein"/>
    <property type="match status" value="1"/>
</dbReference>
<dbReference type="InterPro" id="IPR036095">
    <property type="entry name" value="PTS_EIIB-like_sf"/>
</dbReference>
<keyword evidence="4" id="KW-0010">Activator</keyword>
<dbReference type="AlphaFoldDB" id="A0A4S2DPE8"/>
<dbReference type="Pfam" id="PF00359">
    <property type="entry name" value="PTS_EIIA_2"/>
    <property type="match status" value="1"/>
</dbReference>
<evidence type="ECO:0000256" key="1">
    <source>
        <dbReference type="ARBA" id="ARBA00022679"/>
    </source>
</evidence>
<protein>
    <submittedName>
        <fullName evidence="9">Transcription antiterminator</fullName>
    </submittedName>
</protein>
<dbReference type="Pfam" id="PF00874">
    <property type="entry name" value="PRD"/>
    <property type="match status" value="2"/>
</dbReference>
<feature type="domain" description="PRD" evidence="8">
    <location>
        <begin position="328"/>
        <end position="435"/>
    </location>
</feature>
<dbReference type="InterPro" id="IPR011608">
    <property type="entry name" value="PRD"/>
</dbReference>
<dbReference type="SUPFAM" id="SSF63520">
    <property type="entry name" value="PTS-regulatory domain, PRD"/>
    <property type="match status" value="2"/>
</dbReference>
<feature type="domain" description="PTS EIIA type-2" evidence="6">
    <location>
        <begin position="532"/>
        <end position="672"/>
    </location>
</feature>
<keyword evidence="2" id="KW-0677">Repeat</keyword>
<keyword evidence="10" id="KW-1185">Reference proteome</keyword>
<dbReference type="Gene3D" id="1.10.10.10">
    <property type="entry name" value="Winged helix-like DNA-binding domain superfamily/Winged helix DNA-binding domain"/>
    <property type="match status" value="2"/>
</dbReference>
<keyword evidence="1" id="KW-0808">Transferase</keyword>
<evidence type="ECO:0000256" key="5">
    <source>
        <dbReference type="ARBA" id="ARBA00023163"/>
    </source>
</evidence>
<dbReference type="PROSITE" id="PS51094">
    <property type="entry name" value="PTS_EIIA_TYPE_2"/>
    <property type="match status" value="1"/>
</dbReference>
<dbReference type="InterPro" id="IPR036634">
    <property type="entry name" value="PRD_sf"/>
</dbReference>
<proteinExistence type="predicted"/>
<keyword evidence="5" id="KW-0804">Transcription</keyword>
<dbReference type="Gene3D" id="3.40.50.2300">
    <property type="match status" value="1"/>
</dbReference>
<accession>A0A4S2DPE8</accession>
<keyword evidence="3" id="KW-0805">Transcription regulation</keyword>
<evidence type="ECO:0000256" key="4">
    <source>
        <dbReference type="ARBA" id="ARBA00023159"/>
    </source>
</evidence>
<feature type="domain" description="PRD" evidence="8">
    <location>
        <begin position="215"/>
        <end position="322"/>
    </location>
</feature>
<organism evidence="9 10">
    <name type="scientific">Clostridium sartagoforme</name>
    <dbReference type="NCBI Taxonomy" id="84031"/>
    <lineage>
        <taxon>Bacteria</taxon>
        <taxon>Bacillati</taxon>
        <taxon>Bacillota</taxon>
        <taxon>Clostridia</taxon>
        <taxon>Eubacteriales</taxon>
        <taxon>Clostridiaceae</taxon>
        <taxon>Clostridium</taxon>
    </lineage>
</organism>
<dbReference type="GO" id="GO:0009401">
    <property type="term" value="P:phosphoenolpyruvate-dependent sugar phosphotransferase system"/>
    <property type="evidence" value="ECO:0007669"/>
    <property type="project" value="InterPro"/>
</dbReference>
<dbReference type="GO" id="GO:0008982">
    <property type="term" value="F:protein-N(PI)-phosphohistidine-sugar phosphotransferase activity"/>
    <property type="evidence" value="ECO:0007669"/>
    <property type="project" value="InterPro"/>
</dbReference>
<dbReference type="Pfam" id="PF05043">
    <property type="entry name" value="Mga"/>
    <property type="match status" value="1"/>
</dbReference>
<dbReference type="InterPro" id="IPR016152">
    <property type="entry name" value="PTrfase/Anion_transptr"/>
</dbReference>
<dbReference type="CDD" id="cd05568">
    <property type="entry name" value="PTS_IIB_bgl_like"/>
    <property type="match status" value="1"/>
</dbReference>
<evidence type="ECO:0000256" key="2">
    <source>
        <dbReference type="ARBA" id="ARBA00022737"/>
    </source>
</evidence>
<dbReference type="InterPro" id="IPR013011">
    <property type="entry name" value="PTS_EIIB_2"/>
</dbReference>
<evidence type="ECO:0000256" key="3">
    <source>
        <dbReference type="ARBA" id="ARBA00023015"/>
    </source>
</evidence>
<dbReference type="InterPro" id="IPR036388">
    <property type="entry name" value="WH-like_DNA-bd_sf"/>
</dbReference>
<evidence type="ECO:0000259" key="6">
    <source>
        <dbReference type="PROSITE" id="PS51094"/>
    </source>
</evidence>
<dbReference type="Pfam" id="PF08279">
    <property type="entry name" value="HTH_11"/>
    <property type="match status" value="1"/>
</dbReference>
<dbReference type="OrthoDB" id="3175596at2"/>
<dbReference type="SUPFAM" id="SSF52794">
    <property type="entry name" value="PTS system IIB component-like"/>
    <property type="match status" value="1"/>
</dbReference>
<dbReference type="PANTHER" id="PTHR30185">
    <property type="entry name" value="CRYPTIC BETA-GLUCOSIDE BGL OPERON ANTITERMINATOR"/>
    <property type="match status" value="1"/>
</dbReference>
<dbReference type="Proteomes" id="UP000306888">
    <property type="component" value="Unassembled WGS sequence"/>
</dbReference>
<sequence>MLIYNFNKIISFHNLCGNYLNGILSSSSYNESMEGGIMKDYREKKYLEMLAEDEYIASEDIALRLDISGRTVRNELKELNKILETQGAKIISKPKFGYSIIVEDRLLYNEYMSNIKKVKHNNIPRTSKERVDFLMGYLLQLHSYVKIEDLCDMLYISKTSLSQDLRQVREQLDEYNLTLTSKPNYGIKVEGSEFNLRLCMANYAIDNEEVLQSDQLKCNRVECLKEIANILTSAFNTNNYSISDTAFQNLIIHIYTALRRVQDNNYVPMNEYLVSFIKEKDLNLAEEIIKKLEMAFHIDIPNNEIFYIAIHLAAKETIYQNKDNENIVIKDDINNIVTEMFKEVKETYKVDFFDDLELRMSLALHLIPFQVRMEYSMIAHNPIIKDIKTRATLAYNISVSACNVLEKIYKKTVSDSEIGYFAMHFNLALERKNKKVRKKNIIIVCSSGKGTAKLLSYRFKEEFDKFLNKVNTTDIINLKNMDFKDIDYVMTTVPISFPIPVPILEITCFLEDSELEKIEGFFKQNNNDSLLNYLDPNLYIINVDFNTKEEVLNYMVNKIKMIKPNIPENFYDAIMERERLSPTEFGNMVALPHPYKVITEDTFISLIILNKPIIWDKKKVQMVYLMSITNKEGRDLQYLYKVTSKLFTNKKYIKDLIQNKDYNMFCSYIKEIERSI</sequence>
<name>A0A4S2DPE8_9CLOT</name>
<evidence type="ECO:0000313" key="9">
    <source>
        <dbReference type="EMBL" id="TGY44297.1"/>
    </source>
</evidence>
<dbReference type="GO" id="GO:0006355">
    <property type="term" value="P:regulation of DNA-templated transcription"/>
    <property type="evidence" value="ECO:0007669"/>
    <property type="project" value="InterPro"/>
</dbReference>
<dbReference type="PANTHER" id="PTHR30185:SF13">
    <property type="entry name" value="LICABCH OPERON REGULATOR-RELATED"/>
    <property type="match status" value="1"/>
</dbReference>
<dbReference type="InterPro" id="IPR050661">
    <property type="entry name" value="BglG_antiterminators"/>
</dbReference>
<dbReference type="EMBL" id="SRYR01000001">
    <property type="protein sequence ID" value="TGY44297.1"/>
    <property type="molecule type" value="Genomic_DNA"/>
</dbReference>
<dbReference type="InterPro" id="IPR002178">
    <property type="entry name" value="PTS_EIIA_type-2_dom"/>
</dbReference>
<dbReference type="InterPro" id="IPR007737">
    <property type="entry name" value="Mga_HTH"/>
</dbReference>
<dbReference type="PROSITE" id="PS51099">
    <property type="entry name" value="PTS_EIIB_TYPE_2"/>
    <property type="match status" value="1"/>
</dbReference>